<comment type="similarity">
    <text evidence="2 7">Belongs to the SurE nucleotidase family.</text>
</comment>
<organism evidence="9 10">
    <name type="scientific">Lysobacter koreensis</name>
    <dbReference type="NCBI Taxonomy" id="266122"/>
    <lineage>
        <taxon>Bacteria</taxon>
        <taxon>Pseudomonadati</taxon>
        <taxon>Pseudomonadota</taxon>
        <taxon>Gammaproteobacteria</taxon>
        <taxon>Lysobacterales</taxon>
        <taxon>Lysobacteraceae</taxon>
        <taxon>Lysobacter</taxon>
    </lineage>
</organism>
<dbReference type="HAMAP" id="MF_00060">
    <property type="entry name" value="SurE"/>
    <property type="match status" value="1"/>
</dbReference>
<dbReference type="NCBIfam" id="NF001489">
    <property type="entry name" value="PRK00346.1-3"/>
    <property type="match status" value="1"/>
</dbReference>
<evidence type="ECO:0000256" key="2">
    <source>
        <dbReference type="ARBA" id="ARBA00011062"/>
    </source>
</evidence>
<evidence type="ECO:0000256" key="3">
    <source>
        <dbReference type="ARBA" id="ARBA00022490"/>
    </source>
</evidence>
<dbReference type="RefSeq" id="WP_386813573.1">
    <property type="nucleotide sequence ID" value="NZ_JBHTIH010000008.1"/>
</dbReference>
<reference evidence="10" key="1">
    <citation type="journal article" date="2019" name="Int. J. Syst. Evol. Microbiol.">
        <title>The Global Catalogue of Microorganisms (GCM) 10K type strain sequencing project: providing services to taxonomists for standard genome sequencing and annotation.</title>
        <authorList>
            <consortium name="The Broad Institute Genomics Platform"/>
            <consortium name="The Broad Institute Genome Sequencing Center for Infectious Disease"/>
            <person name="Wu L."/>
            <person name="Ma J."/>
        </authorList>
    </citation>
    <scope>NUCLEOTIDE SEQUENCE [LARGE SCALE GENOMIC DNA]</scope>
    <source>
        <strain evidence="10">CCUG 55491</strain>
    </source>
</reference>
<feature type="binding site" evidence="7">
    <location>
        <position position="8"/>
    </location>
    <ligand>
        <name>a divalent metal cation</name>
        <dbReference type="ChEBI" id="CHEBI:60240"/>
    </ligand>
</feature>
<dbReference type="Proteomes" id="UP001597090">
    <property type="component" value="Unassembled WGS sequence"/>
</dbReference>
<keyword evidence="4 7" id="KW-0479">Metal-binding</keyword>
<evidence type="ECO:0000259" key="8">
    <source>
        <dbReference type="Pfam" id="PF01975"/>
    </source>
</evidence>
<comment type="catalytic activity">
    <reaction evidence="1 7">
        <text>a ribonucleoside 5'-phosphate + H2O = a ribonucleoside + phosphate</text>
        <dbReference type="Rhea" id="RHEA:12484"/>
        <dbReference type="ChEBI" id="CHEBI:15377"/>
        <dbReference type="ChEBI" id="CHEBI:18254"/>
        <dbReference type="ChEBI" id="CHEBI:43474"/>
        <dbReference type="ChEBI" id="CHEBI:58043"/>
        <dbReference type="EC" id="3.1.3.5"/>
    </reaction>
</comment>
<dbReference type="NCBIfam" id="TIGR00087">
    <property type="entry name" value="surE"/>
    <property type="match status" value="1"/>
</dbReference>
<sequence length="269" mass="28662">MRVLVSNDDGVDAPGIRVLAQGLRDAGHEVLVVAPDRDRSGASNSLTLDMPVRVVQQGEATWRVYGTPTDCVHVAITGMLEAEPDIVVSGINNTANLGDDVIYSGTVAAAMEGRFLGLPAVAVSLATADHAGRHYETAARAAVEIIARLRTDPLPADTILNVNVPDLPWDEIAGFEVSRLGNRHRAEACIPQKDPRGRQWWWIGAAGREQDAGPGTDFHAVKSGHISITPIHVDLTRYQALEHVASWVGGLAASLRSPASAQPVSEDRA</sequence>
<protein>
    <recommendedName>
        <fullName evidence="7">5'-nucleotidase SurE</fullName>
        <ecNumber evidence="7">3.1.3.5</ecNumber>
    </recommendedName>
    <alternativeName>
        <fullName evidence="7">Nucleoside 5'-monophosphate phosphohydrolase</fullName>
    </alternativeName>
</protein>
<feature type="binding site" evidence="7">
    <location>
        <position position="40"/>
    </location>
    <ligand>
        <name>a divalent metal cation</name>
        <dbReference type="ChEBI" id="CHEBI:60240"/>
    </ligand>
</feature>
<keyword evidence="10" id="KW-1185">Reference proteome</keyword>
<comment type="cofactor">
    <cofactor evidence="7">
        <name>a divalent metal cation</name>
        <dbReference type="ChEBI" id="CHEBI:60240"/>
    </cofactor>
    <text evidence="7">Binds 1 divalent metal cation per subunit.</text>
</comment>
<dbReference type="InterPro" id="IPR030048">
    <property type="entry name" value="SurE"/>
</dbReference>
<dbReference type="GO" id="GO:0008254">
    <property type="term" value="F:3'-nucleotidase activity"/>
    <property type="evidence" value="ECO:0007669"/>
    <property type="project" value="UniProtKB-EC"/>
</dbReference>
<comment type="caution">
    <text evidence="9">The sequence shown here is derived from an EMBL/GenBank/DDBJ whole genome shotgun (WGS) entry which is preliminary data.</text>
</comment>
<dbReference type="NCBIfam" id="NF001490">
    <property type="entry name" value="PRK00346.1-4"/>
    <property type="match status" value="1"/>
</dbReference>
<dbReference type="Gene3D" id="3.40.1210.10">
    <property type="entry name" value="Survival protein SurE-like phosphatase/nucleotidase"/>
    <property type="match status" value="1"/>
</dbReference>
<evidence type="ECO:0000256" key="5">
    <source>
        <dbReference type="ARBA" id="ARBA00022741"/>
    </source>
</evidence>
<comment type="function">
    <text evidence="7">Nucleotidase that shows phosphatase activity on nucleoside 5'-monophosphates.</text>
</comment>
<feature type="binding site" evidence="7">
    <location>
        <position position="9"/>
    </location>
    <ligand>
        <name>a divalent metal cation</name>
        <dbReference type="ChEBI" id="CHEBI:60240"/>
    </ligand>
</feature>
<dbReference type="PANTHER" id="PTHR30457:SF12">
    <property type="entry name" value="5'_3'-NUCLEOTIDASE SURE"/>
    <property type="match status" value="1"/>
</dbReference>
<keyword evidence="6 7" id="KW-0378">Hydrolase</keyword>
<dbReference type="PANTHER" id="PTHR30457">
    <property type="entry name" value="5'-NUCLEOTIDASE SURE"/>
    <property type="match status" value="1"/>
</dbReference>
<evidence type="ECO:0000256" key="7">
    <source>
        <dbReference type="HAMAP-Rule" id="MF_00060"/>
    </source>
</evidence>
<name>A0ABW2YQL9_9GAMM</name>
<evidence type="ECO:0000313" key="9">
    <source>
        <dbReference type="EMBL" id="MFD0740422.1"/>
    </source>
</evidence>
<accession>A0ABW2YQL9</accession>
<evidence type="ECO:0000313" key="10">
    <source>
        <dbReference type="Proteomes" id="UP001597090"/>
    </source>
</evidence>
<dbReference type="InterPro" id="IPR002828">
    <property type="entry name" value="SurE-like_Pase/nucleotidase"/>
</dbReference>
<evidence type="ECO:0000256" key="1">
    <source>
        <dbReference type="ARBA" id="ARBA00000815"/>
    </source>
</evidence>
<proteinExistence type="inferred from homology"/>
<evidence type="ECO:0000256" key="6">
    <source>
        <dbReference type="ARBA" id="ARBA00022801"/>
    </source>
</evidence>
<dbReference type="InterPro" id="IPR036523">
    <property type="entry name" value="SurE-like_sf"/>
</dbReference>
<dbReference type="Pfam" id="PF01975">
    <property type="entry name" value="SurE"/>
    <property type="match status" value="1"/>
</dbReference>
<gene>
    <name evidence="7 9" type="primary">surE</name>
    <name evidence="9" type="ORF">ACFQZQ_14145</name>
</gene>
<keyword evidence="5 7" id="KW-0547">Nucleotide-binding</keyword>
<evidence type="ECO:0000256" key="4">
    <source>
        <dbReference type="ARBA" id="ARBA00022723"/>
    </source>
</evidence>
<dbReference type="SUPFAM" id="SSF64167">
    <property type="entry name" value="SurE-like"/>
    <property type="match status" value="1"/>
</dbReference>
<dbReference type="EMBL" id="JBHTIH010000008">
    <property type="protein sequence ID" value="MFD0740422.1"/>
    <property type="molecule type" value="Genomic_DNA"/>
</dbReference>
<feature type="domain" description="Survival protein SurE-like phosphatase/nucleotidase" evidence="8">
    <location>
        <begin position="3"/>
        <end position="185"/>
    </location>
</feature>
<keyword evidence="3 7" id="KW-0963">Cytoplasm</keyword>
<feature type="binding site" evidence="7">
    <location>
        <position position="92"/>
    </location>
    <ligand>
        <name>a divalent metal cation</name>
        <dbReference type="ChEBI" id="CHEBI:60240"/>
    </ligand>
</feature>
<dbReference type="EC" id="3.1.3.5" evidence="7"/>
<comment type="subcellular location">
    <subcellularLocation>
        <location evidence="7">Cytoplasm</location>
    </subcellularLocation>
</comment>